<evidence type="ECO:0000256" key="1">
    <source>
        <dbReference type="ARBA" id="ARBA00001947"/>
    </source>
</evidence>
<evidence type="ECO:0000256" key="2">
    <source>
        <dbReference type="ARBA" id="ARBA00008072"/>
    </source>
</evidence>
<dbReference type="EC" id="1.1.1.1" evidence="3"/>
<dbReference type="SUPFAM" id="SSF50129">
    <property type="entry name" value="GroES-like"/>
    <property type="match status" value="1"/>
</dbReference>
<dbReference type="InterPro" id="IPR013154">
    <property type="entry name" value="ADH-like_N"/>
</dbReference>
<feature type="domain" description="Enoyl reductase (ER)" evidence="11">
    <location>
        <begin position="23"/>
        <end position="336"/>
    </location>
</feature>
<dbReference type="EMBL" id="JACEQY010000018">
    <property type="protein sequence ID" value="MBA4863153.1"/>
    <property type="molecule type" value="Genomic_DNA"/>
</dbReference>
<evidence type="ECO:0000256" key="7">
    <source>
        <dbReference type="ARBA" id="ARBA00023027"/>
    </source>
</evidence>
<dbReference type="InterPro" id="IPR014187">
    <property type="entry name" value="ADH_Zn_typ-2"/>
</dbReference>
<keyword evidence="5" id="KW-0862">Zinc</keyword>
<dbReference type="GO" id="GO:0005737">
    <property type="term" value="C:cytoplasm"/>
    <property type="evidence" value="ECO:0007669"/>
    <property type="project" value="TreeGrafter"/>
</dbReference>
<evidence type="ECO:0000256" key="4">
    <source>
        <dbReference type="ARBA" id="ARBA00022723"/>
    </source>
</evidence>
<dbReference type="InterPro" id="IPR036291">
    <property type="entry name" value="NAD(P)-bd_dom_sf"/>
</dbReference>
<reference evidence="12 13" key="1">
    <citation type="submission" date="2020-07" db="EMBL/GenBank/DDBJ databases">
        <title>Streptomyces isolated from Indian soil.</title>
        <authorList>
            <person name="Mandal S."/>
            <person name="Maiti P.K."/>
        </authorList>
    </citation>
    <scope>NUCLEOTIDE SEQUENCE [LARGE SCALE GENOMIC DNA]</scope>
    <source>
        <strain evidence="12 13">PSKA54</strain>
    </source>
</reference>
<evidence type="ECO:0000256" key="8">
    <source>
        <dbReference type="ARBA" id="ARBA00049164"/>
    </source>
</evidence>
<dbReference type="PROSITE" id="PS00059">
    <property type="entry name" value="ADH_ZINC"/>
    <property type="match status" value="1"/>
</dbReference>
<keyword evidence="13" id="KW-1185">Reference proteome</keyword>
<organism evidence="12 13">
    <name type="scientific">Streptomyces himalayensis subsp. aureolus</name>
    <dbReference type="NCBI Taxonomy" id="2758039"/>
    <lineage>
        <taxon>Bacteria</taxon>
        <taxon>Bacillati</taxon>
        <taxon>Actinomycetota</taxon>
        <taxon>Actinomycetes</taxon>
        <taxon>Kitasatosporales</taxon>
        <taxon>Streptomycetaceae</taxon>
        <taxon>Streptomyces</taxon>
        <taxon>Streptomyces himalayensis</taxon>
    </lineage>
</organism>
<evidence type="ECO:0000313" key="12">
    <source>
        <dbReference type="EMBL" id="MBA4863153.1"/>
    </source>
</evidence>
<proteinExistence type="inferred from homology"/>
<dbReference type="SUPFAM" id="SSF51735">
    <property type="entry name" value="NAD(P)-binding Rossmann-fold domains"/>
    <property type="match status" value="1"/>
</dbReference>
<dbReference type="Gene3D" id="3.40.50.720">
    <property type="entry name" value="NAD(P)-binding Rossmann-like Domain"/>
    <property type="match status" value="1"/>
</dbReference>
<comment type="cofactor">
    <cofactor evidence="1">
        <name>Zn(2+)</name>
        <dbReference type="ChEBI" id="CHEBI:29105"/>
    </cofactor>
</comment>
<evidence type="ECO:0000256" key="5">
    <source>
        <dbReference type="ARBA" id="ARBA00022833"/>
    </source>
</evidence>
<protein>
    <recommendedName>
        <fullName evidence="10">Probable alcohol dehydrogenase AdhA</fullName>
        <ecNumber evidence="3">1.1.1.1</ecNumber>
    </recommendedName>
</protein>
<dbReference type="InterPro" id="IPR002328">
    <property type="entry name" value="ADH_Zn_CS"/>
</dbReference>
<evidence type="ECO:0000256" key="10">
    <source>
        <dbReference type="ARBA" id="ARBA00068251"/>
    </source>
</evidence>
<dbReference type="GO" id="GO:0004022">
    <property type="term" value="F:alcohol dehydrogenase (NAD+) activity"/>
    <property type="evidence" value="ECO:0007669"/>
    <property type="project" value="UniProtKB-EC"/>
</dbReference>
<evidence type="ECO:0000256" key="6">
    <source>
        <dbReference type="ARBA" id="ARBA00023002"/>
    </source>
</evidence>
<evidence type="ECO:0000256" key="3">
    <source>
        <dbReference type="ARBA" id="ARBA00013190"/>
    </source>
</evidence>
<dbReference type="Proteomes" id="UP000586976">
    <property type="component" value="Unassembled WGS sequence"/>
</dbReference>
<name>A0A7W2D1T5_9ACTN</name>
<evidence type="ECO:0000313" key="13">
    <source>
        <dbReference type="Proteomes" id="UP000586976"/>
    </source>
</evidence>
<comment type="similarity">
    <text evidence="2">Belongs to the zinc-containing alcohol dehydrogenase family.</text>
</comment>
<dbReference type="AlphaFoldDB" id="A0A7W2D1T5"/>
<dbReference type="RefSeq" id="WP_181864903.1">
    <property type="nucleotide sequence ID" value="NZ_JACEQY010000018.1"/>
</dbReference>
<dbReference type="SMART" id="SM00829">
    <property type="entry name" value="PKS_ER"/>
    <property type="match status" value="1"/>
</dbReference>
<dbReference type="InterPro" id="IPR011032">
    <property type="entry name" value="GroES-like_sf"/>
</dbReference>
<dbReference type="Gene3D" id="3.90.180.10">
    <property type="entry name" value="Medium-chain alcohol dehydrogenases, catalytic domain"/>
    <property type="match status" value="1"/>
</dbReference>
<keyword evidence="4" id="KW-0479">Metal-binding</keyword>
<accession>A0A7W2D1T5</accession>
<dbReference type="InterPro" id="IPR020843">
    <property type="entry name" value="ER"/>
</dbReference>
<gene>
    <name evidence="12" type="ORF">H1V43_17545</name>
</gene>
<evidence type="ECO:0000256" key="9">
    <source>
        <dbReference type="ARBA" id="ARBA00049243"/>
    </source>
</evidence>
<dbReference type="FunFam" id="3.40.50.720:FF:000275">
    <property type="entry name" value="Alcohol dehydrogenase AdhA"/>
    <property type="match status" value="1"/>
</dbReference>
<comment type="catalytic activity">
    <reaction evidence="9">
        <text>a primary alcohol + NAD(+) = an aldehyde + NADH + H(+)</text>
        <dbReference type="Rhea" id="RHEA:10736"/>
        <dbReference type="ChEBI" id="CHEBI:15378"/>
        <dbReference type="ChEBI" id="CHEBI:15734"/>
        <dbReference type="ChEBI" id="CHEBI:17478"/>
        <dbReference type="ChEBI" id="CHEBI:57540"/>
        <dbReference type="ChEBI" id="CHEBI:57945"/>
        <dbReference type="EC" id="1.1.1.1"/>
    </reaction>
</comment>
<sequence>MAPRCVLTTSAWVVDRPGPVDDGPLRRVERDIPAPGPYELLLEVQACGVCRTDLHLAEGDLAPRTPQCTPGHEVVGRVVAAGSAVEGVGAGDRVGAAWLAETCGDCRYCRSGRENLCPRSRYTGWDIHGGYAGHTVVDARYVYELPQGWTDEEAAPLLCAGIIGYRALLRADLPTGGRLGIYGFGASAHLTAQLAIARGATVHVVTRSAEAQRLALELGAASAAPDGPPEPLDSAILFAPAGGLVPAALTALDRGGTLAVAGIHLTAVPGLDYGRHLYQERTLRSVTANTREDGRAFIAEAARLRPSVRMARYSMGEADQALADLAHGRITGVGVLVAD</sequence>
<comment type="catalytic activity">
    <reaction evidence="8">
        <text>a secondary alcohol + NAD(+) = a ketone + NADH + H(+)</text>
        <dbReference type="Rhea" id="RHEA:10740"/>
        <dbReference type="ChEBI" id="CHEBI:15378"/>
        <dbReference type="ChEBI" id="CHEBI:17087"/>
        <dbReference type="ChEBI" id="CHEBI:35681"/>
        <dbReference type="ChEBI" id="CHEBI:57540"/>
        <dbReference type="ChEBI" id="CHEBI:57945"/>
        <dbReference type="EC" id="1.1.1.1"/>
    </reaction>
</comment>
<dbReference type="GO" id="GO:0008270">
    <property type="term" value="F:zinc ion binding"/>
    <property type="evidence" value="ECO:0007669"/>
    <property type="project" value="InterPro"/>
</dbReference>
<comment type="caution">
    <text evidence="12">The sequence shown here is derived from an EMBL/GenBank/DDBJ whole genome shotgun (WGS) entry which is preliminary data.</text>
</comment>
<dbReference type="Pfam" id="PF08240">
    <property type="entry name" value="ADH_N"/>
    <property type="match status" value="1"/>
</dbReference>
<dbReference type="PANTHER" id="PTHR42940:SF8">
    <property type="entry name" value="VACUOLAR PROTEIN SORTING-ASSOCIATED PROTEIN 11"/>
    <property type="match status" value="1"/>
</dbReference>
<keyword evidence="7" id="KW-0520">NAD</keyword>
<evidence type="ECO:0000259" key="11">
    <source>
        <dbReference type="SMART" id="SM00829"/>
    </source>
</evidence>
<dbReference type="NCBIfam" id="TIGR02822">
    <property type="entry name" value="adh_fam_2"/>
    <property type="match status" value="1"/>
</dbReference>
<dbReference type="CDD" id="cd08298">
    <property type="entry name" value="CAD2"/>
    <property type="match status" value="1"/>
</dbReference>
<dbReference type="PANTHER" id="PTHR42940">
    <property type="entry name" value="ALCOHOL DEHYDROGENASE 1-RELATED"/>
    <property type="match status" value="1"/>
</dbReference>
<keyword evidence="6" id="KW-0560">Oxidoreductase</keyword>